<dbReference type="InterPro" id="IPR049125">
    <property type="entry name" value="FAN1-like_WH"/>
</dbReference>
<feature type="region of interest" description="Disordered" evidence="9">
    <location>
        <begin position="855"/>
        <end position="928"/>
    </location>
</feature>
<dbReference type="EC" id="3.1.4.1" evidence="8"/>
<reference evidence="11 12" key="2">
    <citation type="journal article" date="2012" name="Open Biol.">
        <title>Characteristics of nucleosomes and linker DNA regions on the genome of the basidiomycete Mixia osmundae revealed by mono- and dinucleosome mapping.</title>
        <authorList>
            <person name="Nishida H."/>
            <person name="Kondo S."/>
            <person name="Matsumoto T."/>
            <person name="Suzuki Y."/>
            <person name="Yoshikawa H."/>
            <person name="Taylor T.D."/>
            <person name="Sugiyama J."/>
        </authorList>
    </citation>
    <scope>NUCLEOTIDE SEQUENCE [LARGE SCALE GENOMIC DNA]</scope>
    <source>
        <strain evidence="12">CBS 9802 / IAM 14324 / JCM 22182 / KY 12970</strain>
    </source>
</reference>
<dbReference type="SMART" id="SM00990">
    <property type="entry name" value="VRR_NUC"/>
    <property type="match status" value="1"/>
</dbReference>
<keyword evidence="7 8" id="KW-0464">Manganese</keyword>
<evidence type="ECO:0000313" key="12">
    <source>
        <dbReference type="Proteomes" id="UP000009131"/>
    </source>
</evidence>
<keyword evidence="4 8" id="KW-0479">Metal-binding</keyword>
<dbReference type="InterPro" id="IPR049132">
    <property type="entry name" value="FAN1-like_euk"/>
</dbReference>
<keyword evidence="6 8" id="KW-0460">Magnesium</keyword>
<feature type="compositionally biased region" description="Acidic residues" evidence="9">
    <location>
        <begin position="860"/>
        <end position="870"/>
    </location>
</feature>
<feature type="domain" description="VRR-NUC" evidence="10">
    <location>
        <begin position="735"/>
        <end position="850"/>
    </location>
</feature>
<protein>
    <recommendedName>
        <fullName evidence="8">Fanconi-associated nuclease</fullName>
        <ecNumber evidence="8">3.1.4.1</ecNumber>
    </recommendedName>
</protein>
<evidence type="ECO:0000256" key="4">
    <source>
        <dbReference type="ARBA" id="ARBA00022723"/>
    </source>
</evidence>
<sequence>MSDLPEPTTPLKPTSRAEDEQAPCTSSGDSPSSDRIVDLPPQQRISIYVQAFEEMLDVVLRSESFLFSETELRVLSRWSALSYEARYLFVRLFIRKHVWHRASQIGYADEIADVARACHELSQPVSELPEASPGLDREVTPAPEMGTGTTYFNPIVLVSPSRTASAAIAARRRPAAPATPERVRTIESVMAGDDSFLTSGNAGEPISIDDSPQRPPSRPAPRPMQSAPSASPSTSSQAELPEWARTLGPGAKRNDDPAIVRFARDEQVLREQDDLPALLAMLSLDELKLIAKEMRISKSGTTRDSIIKALSRSATSQTTLSFLPKRSPSLETKTSGSPQLSLKFDEKGRTLCQGEIMVAKVLTRLGACIELDHTVVSLFLRVHLIFHRSSVLSSGTLTSSLLSRFKLRNYPEYQISRSFNIFKSRRSLLDYEKALLVEHKMEDCLGELSETWAQRKGTEWRTQGYIEGRRVWEAVWPAWKQMVHLAEEEDRIKLEKEDIDDRLTYYRKRFHPAWPLTRVVYKGAQILSKLKEYQLEVECLQALLAQKCFRRGKRGAWYERLALVIMNHLDDDKDRRRKQALKICLRGLEDPFTHIIYKHALQRRIMRLESLLKLDDIRKHTFNYVGLRAATRRTLEGEKLSEGETGKKSSWRAMDGAEVNVEQLSLEYYERQGFKGFHCENGILTTIFGLLFWDVLFAPVDGVFETAYQSAPLDLATDAFSIVRAGLVKERLAAIADGQAEALLSAVDDRERPRNSWCIGVRWGYTREDLLAIVRCLGGRALETICTVFAEEYGHRVGGIPDLCMWNEEQSICKFVEVKGPGDRLSETQHVWIDLLLTAGVPVELCAVVQSGEDFHDSQDDTVDESEEELPANKKRPSPLMKRKSSTDEKPVKSSKRALDRPKLKRETSAQAESKPLQARKKKDNVASSKRIKLALEDSCEVIVLD</sequence>
<evidence type="ECO:0000256" key="2">
    <source>
        <dbReference type="ARBA" id="ARBA00005533"/>
    </source>
</evidence>
<evidence type="ECO:0000256" key="5">
    <source>
        <dbReference type="ARBA" id="ARBA00022801"/>
    </source>
</evidence>
<feature type="compositionally biased region" description="Polar residues" evidence="9">
    <location>
        <begin position="23"/>
        <end position="33"/>
    </location>
</feature>
<dbReference type="FunCoup" id="G7E1L8">
    <property type="interactions" value="279"/>
</dbReference>
<evidence type="ECO:0000256" key="9">
    <source>
        <dbReference type="SAM" id="MobiDB-lite"/>
    </source>
</evidence>
<gene>
    <name evidence="11" type="primary">Mo03399</name>
    <name evidence="11" type="ORF">E5Q_03399</name>
</gene>
<dbReference type="OrthoDB" id="258143at2759"/>
<keyword evidence="8" id="KW-0234">DNA repair</keyword>
<comment type="function">
    <text evidence="8">Nuclease required for the repair of DNA interstrand cross-links (ICL). Acts as a 5'-3' exonuclease that anchors at a cut end of DNA and cleaves DNA successively at every third nucleotide, allowing to excise an ICL from one strand through flanking incisions.</text>
</comment>
<feature type="compositionally biased region" description="Low complexity" evidence="9">
    <location>
        <begin position="223"/>
        <end position="237"/>
    </location>
</feature>
<dbReference type="eggNOG" id="KOG2143">
    <property type="taxonomic scope" value="Eukaryota"/>
</dbReference>
<dbReference type="PANTHER" id="PTHR15749:SF4">
    <property type="entry name" value="FANCONI-ASSOCIATED NUCLEASE 1"/>
    <property type="match status" value="1"/>
</dbReference>
<feature type="compositionally biased region" description="Pro residues" evidence="9">
    <location>
        <begin position="213"/>
        <end position="222"/>
    </location>
</feature>
<dbReference type="InterPro" id="IPR049126">
    <property type="entry name" value="FAN1-like_TPR"/>
</dbReference>
<keyword evidence="3 8" id="KW-0540">Nuclease</keyword>
<proteinExistence type="inferred from homology"/>
<dbReference type="Gene3D" id="3.40.1350.10">
    <property type="match status" value="1"/>
</dbReference>
<dbReference type="GO" id="GO:0046872">
    <property type="term" value="F:metal ion binding"/>
    <property type="evidence" value="ECO:0007669"/>
    <property type="project" value="UniProtKB-KW"/>
</dbReference>
<dbReference type="RefSeq" id="XP_014565157.1">
    <property type="nucleotide sequence ID" value="XM_014709671.1"/>
</dbReference>
<dbReference type="GO" id="GO:0017108">
    <property type="term" value="F:5'-flap endonuclease activity"/>
    <property type="evidence" value="ECO:0007669"/>
    <property type="project" value="TreeGrafter"/>
</dbReference>
<dbReference type="GO" id="GO:0008409">
    <property type="term" value="F:5'-3' exonuclease activity"/>
    <property type="evidence" value="ECO:0007669"/>
    <property type="project" value="TreeGrafter"/>
</dbReference>
<dbReference type="OMA" id="FECGHIL"/>
<feature type="compositionally biased region" description="Basic residues" evidence="9">
    <location>
        <begin position="873"/>
        <end position="884"/>
    </location>
</feature>
<evidence type="ECO:0000256" key="6">
    <source>
        <dbReference type="ARBA" id="ARBA00022842"/>
    </source>
</evidence>
<comment type="caution">
    <text evidence="11">The sequence shown here is derived from an EMBL/GenBank/DDBJ whole genome shotgun (WGS) entry which is preliminary data.</text>
</comment>
<dbReference type="STRING" id="764103.G7E1L8"/>
<dbReference type="AlphaFoldDB" id="G7E1L8"/>
<feature type="region of interest" description="Disordered" evidence="9">
    <location>
        <begin position="1"/>
        <end position="37"/>
    </location>
</feature>
<evidence type="ECO:0000256" key="8">
    <source>
        <dbReference type="RuleBase" id="RU365033"/>
    </source>
</evidence>
<evidence type="ECO:0000256" key="7">
    <source>
        <dbReference type="ARBA" id="ARBA00023211"/>
    </source>
</evidence>
<dbReference type="EMBL" id="BABT02000106">
    <property type="protein sequence ID" value="GAA96728.1"/>
    <property type="molecule type" value="Genomic_DNA"/>
</dbReference>
<feature type="compositionally biased region" description="Basic and acidic residues" evidence="9">
    <location>
        <begin position="885"/>
        <end position="908"/>
    </location>
</feature>
<keyword evidence="5 8" id="KW-0378">Hydrolase</keyword>
<dbReference type="Pfam" id="PF08774">
    <property type="entry name" value="VRR_NUC"/>
    <property type="match status" value="1"/>
</dbReference>
<dbReference type="InterPro" id="IPR011856">
    <property type="entry name" value="tRNA_endonuc-like_dom_sf"/>
</dbReference>
<dbReference type="Pfam" id="PF21170">
    <property type="entry name" value="FAN1_TPR"/>
    <property type="match status" value="1"/>
</dbReference>
<evidence type="ECO:0000256" key="1">
    <source>
        <dbReference type="ARBA" id="ARBA00000983"/>
    </source>
</evidence>
<dbReference type="GO" id="GO:0005634">
    <property type="term" value="C:nucleus"/>
    <property type="evidence" value="ECO:0007669"/>
    <property type="project" value="UniProtKB-SubCell"/>
</dbReference>
<organism evidence="11 12">
    <name type="scientific">Mixia osmundae (strain CBS 9802 / IAM 14324 / JCM 22182 / KY 12970)</name>
    <dbReference type="NCBI Taxonomy" id="764103"/>
    <lineage>
        <taxon>Eukaryota</taxon>
        <taxon>Fungi</taxon>
        <taxon>Dikarya</taxon>
        <taxon>Basidiomycota</taxon>
        <taxon>Pucciniomycotina</taxon>
        <taxon>Mixiomycetes</taxon>
        <taxon>Mixiales</taxon>
        <taxon>Mixiaceae</taxon>
        <taxon>Mixia</taxon>
    </lineage>
</organism>
<accession>G7E1L8</accession>
<reference evidence="11 12" key="1">
    <citation type="journal article" date="2011" name="J. Gen. Appl. Microbiol.">
        <title>Draft genome sequencing of the enigmatic basidiomycete Mixia osmundae.</title>
        <authorList>
            <person name="Nishida H."/>
            <person name="Nagatsuka Y."/>
            <person name="Sugiyama J."/>
        </authorList>
    </citation>
    <scope>NUCLEOTIDE SEQUENCE [LARGE SCALE GENOMIC DNA]</scope>
    <source>
        <strain evidence="12">CBS 9802 / IAM 14324 / JCM 22182 / KY 12970</strain>
    </source>
</reference>
<dbReference type="InParanoid" id="G7E1L8"/>
<keyword evidence="8" id="KW-0539">Nucleus</keyword>
<name>G7E1L8_MIXOS</name>
<comment type="similarity">
    <text evidence="2 8">Belongs to the FAN1 family.</text>
</comment>
<dbReference type="CDD" id="cd22326">
    <property type="entry name" value="FAN1-like"/>
    <property type="match status" value="1"/>
</dbReference>
<evidence type="ECO:0000256" key="3">
    <source>
        <dbReference type="ARBA" id="ARBA00022722"/>
    </source>
</evidence>
<feature type="region of interest" description="Disordered" evidence="9">
    <location>
        <begin position="194"/>
        <end position="240"/>
    </location>
</feature>
<keyword evidence="12" id="KW-1185">Reference proteome</keyword>
<dbReference type="GO" id="GO:0004528">
    <property type="term" value="F:phosphodiesterase I activity"/>
    <property type="evidence" value="ECO:0007669"/>
    <property type="project" value="UniProtKB-EC"/>
</dbReference>
<dbReference type="GO" id="GO:0036297">
    <property type="term" value="P:interstrand cross-link repair"/>
    <property type="evidence" value="ECO:0007669"/>
    <property type="project" value="InterPro"/>
</dbReference>
<dbReference type="InterPro" id="IPR014883">
    <property type="entry name" value="VRR_NUC"/>
</dbReference>
<evidence type="ECO:0000259" key="10">
    <source>
        <dbReference type="SMART" id="SM00990"/>
    </source>
</evidence>
<dbReference type="PANTHER" id="PTHR15749">
    <property type="entry name" value="FANCONI-ASSOCIATED NUCLEASE 1"/>
    <property type="match status" value="1"/>
</dbReference>
<evidence type="ECO:0000313" key="11">
    <source>
        <dbReference type="EMBL" id="GAA96728.1"/>
    </source>
</evidence>
<dbReference type="Proteomes" id="UP000009131">
    <property type="component" value="Unassembled WGS sequence"/>
</dbReference>
<dbReference type="HOGENOM" id="CLU_005116_1_0_1"/>
<comment type="cofactor">
    <cofactor evidence="8">
        <name>Mg(2+)</name>
        <dbReference type="ChEBI" id="CHEBI:18420"/>
    </cofactor>
    <cofactor evidence="8">
        <name>Mn(2+)</name>
        <dbReference type="ChEBI" id="CHEBI:29035"/>
    </cofactor>
</comment>
<dbReference type="GO" id="GO:0070336">
    <property type="term" value="F:flap-structured DNA binding"/>
    <property type="evidence" value="ECO:0007669"/>
    <property type="project" value="TreeGrafter"/>
</dbReference>
<comment type="subcellular location">
    <subcellularLocation>
        <location evidence="8">Nucleus</location>
    </subcellularLocation>
</comment>
<dbReference type="Pfam" id="PF21315">
    <property type="entry name" value="FAN1_HTH"/>
    <property type="match status" value="1"/>
</dbReference>
<keyword evidence="8" id="KW-0227">DNA damage</keyword>
<comment type="catalytic activity">
    <reaction evidence="1 8">
        <text>Hydrolytically removes 5'-nucleotides successively from the 3'-hydroxy termini of 3'-hydroxy-terminated oligonucleotides.</text>
        <dbReference type="EC" id="3.1.4.1"/>
    </reaction>
</comment>
<dbReference type="InterPro" id="IPR033315">
    <property type="entry name" value="Fan1-like"/>
</dbReference>